<evidence type="ECO:0000313" key="2">
    <source>
        <dbReference type="EMBL" id="MBC5660450.1"/>
    </source>
</evidence>
<dbReference type="GO" id="GO:0005829">
    <property type="term" value="C:cytosol"/>
    <property type="evidence" value="ECO:0007669"/>
    <property type="project" value="TreeGrafter"/>
</dbReference>
<dbReference type="SUPFAM" id="SSF51971">
    <property type="entry name" value="Nucleotide-binding domain"/>
    <property type="match status" value="1"/>
</dbReference>
<dbReference type="Pfam" id="PF01593">
    <property type="entry name" value="Amino_oxidase"/>
    <property type="match status" value="1"/>
</dbReference>
<dbReference type="NCBIfam" id="NF005546">
    <property type="entry name" value="PRK07208.1-2"/>
    <property type="match status" value="1"/>
</dbReference>
<accession>A0A923LD58</accession>
<evidence type="ECO:0000259" key="1">
    <source>
        <dbReference type="Pfam" id="PF01593"/>
    </source>
</evidence>
<protein>
    <submittedName>
        <fullName evidence="2">NAD(P)/FAD-dependent oxidoreductase</fullName>
    </submittedName>
</protein>
<dbReference type="GO" id="GO:0008767">
    <property type="term" value="F:UDP-galactopyranose mutase activity"/>
    <property type="evidence" value="ECO:0007669"/>
    <property type="project" value="TreeGrafter"/>
</dbReference>
<keyword evidence="3" id="KW-1185">Reference proteome</keyword>
<feature type="domain" description="Amine oxidase" evidence="1">
    <location>
        <begin position="12"/>
        <end position="447"/>
    </location>
</feature>
<dbReference type="PRINTS" id="PR00419">
    <property type="entry name" value="ADXRDTASE"/>
</dbReference>
<dbReference type="EMBL" id="JACOOR010000006">
    <property type="protein sequence ID" value="MBC5660450.1"/>
    <property type="molecule type" value="Genomic_DNA"/>
</dbReference>
<proteinExistence type="predicted"/>
<dbReference type="NCBIfam" id="NF005549">
    <property type="entry name" value="PRK07208.1-5"/>
    <property type="match status" value="1"/>
</dbReference>
<organism evidence="2 3">
    <name type="scientific">Anaerosacchariphilus hominis</name>
    <dbReference type="NCBI Taxonomy" id="2763017"/>
    <lineage>
        <taxon>Bacteria</taxon>
        <taxon>Bacillati</taxon>
        <taxon>Bacillota</taxon>
        <taxon>Clostridia</taxon>
        <taxon>Lachnospirales</taxon>
        <taxon>Lachnospiraceae</taxon>
        <taxon>Anaerosacchariphilus</taxon>
    </lineage>
</organism>
<dbReference type="Gene3D" id="3.50.50.60">
    <property type="entry name" value="FAD/NAD(P)-binding domain"/>
    <property type="match status" value="1"/>
</dbReference>
<gene>
    <name evidence="2" type="ORF">H8S44_11785</name>
</gene>
<evidence type="ECO:0000313" key="3">
    <source>
        <dbReference type="Proteomes" id="UP000649345"/>
    </source>
</evidence>
<reference evidence="2" key="1">
    <citation type="submission" date="2020-08" db="EMBL/GenBank/DDBJ databases">
        <title>Genome public.</title>
        <authorList>
            <person name="Liu C."/>
            <person name="Sun Q."/>
        </authorList>
    </citation>
    <scope>NUCLEOTIDE SEQUENCE</scope>
    <source>
        <strain evidence="2">NSJ-68</strain>
    </source>
</reference>
<dbReference type="Proteomes" id="UP000649345">
    <property type="component" value="Unassembled WGS sequence"/>
</dbReference>
<dbReference type="NCBIfam" id="NF005548">
    <property type="entry name" value="PRK07208.1-4"/>
    <property type="match status" value="1"/>
</dbReference>
<dbReference type="AlphaFoldDB" id="A0A923LD58"/>
<comment type="caution">
    <text evidence="2">The sequence shown here is derived from an EMBL/GenBank/DDBJ whole genome shotgun (WGS) entry which is preliminary data.</text>
</comment>
<dbReference type="InterPro" id="IPR036188">
    <property type="entry name" value="FAD/NAD-bd_sf"/>
</dbReference>
<dbReference type="GO" id="GO:0016491">
    <property type="term" value="F:oxidoreductase activity"/>
    <property type="evidence" value="ECO:0007669"/>
    <property type="project" value="InterPro"/>
</dbReference>
<dbReference type="PANTHER" id="PTHR21197:SF0">
    <property type="entry name" value="UDP-GALACTOPYRANOSE MUTASE"/>
    <property type="match status" value="1"/>
</dbReference>
<dbReference type="GO" id="GO:0050660">
    <property type="term" value="F:flavin adenine dinucleotide binding"/>
    <property type="evidence" value="ECO:0007669"/>
    <property type="project" value="TreeGrafter"/>
</dbReference>
<dbReference type="PANTHER" id="PTHR21197">
    <property type="entry name" value="UDP-GALACTOPYRANOSE MUTASE"/>
    <property type="match status" value="1"/>
</dbReference>
<sequence length="520" mass="59472">MKKAVIIGAGPAGVTAAYELLKKSDGYEVLILEESQEIGGISRTVRYNGNRMDIGGHRFFSKDDRVTAWWDEIMPLQGSPSYDDKVLGRTIPLAEGGPDPEKEDRVMLTRNRVSRIYYQKKFFDYPVKMNARTIRNMGFATTMVAGFSYLKAAVAKKPEDSLENFYINCFGKKLYSMFFEGYTEKLWGRHPSEIDASWGAQRTKGLSIMGILKDNFQKLLPQKQDKHQVQTSLIEEFNYPKYGPGQLWETAAAEVEKMGGEIRKGCRVTKLHTADGRVQSLSYVQDGEEHTIEGDVFISSMPVKDLVAGMNDVPEAMGRIAAGLPYRDFVTVGLLVDKLNLKNETKLKTLNNIVPDCWIYVQDVGVKLGRIQVFNNWSPYLVSDPDHKVWIGLEYFCSEGDKYWNMSEEEWVKFGISELVKMGVITSEKDVLDSHRERVKKAYPAYFDTYDQIDELIRYLDTFENLYCVGRNGQHRYNNMDHSMATSFEAVDNILSGRTDKKNIWSVNTEKEYHEEKKEA</sequence>
<dbReference type="RefSeq" id="WP_186872321.1">
    <property type="nucleotide sequence ID" value="NZ_JACOOR010000006.1"/>
</dbReference>
<dbReference type="InterPro" id="IPR002937">
    <property type="entry name" value="Amino_oxidase"/>
</dbReference>
<name>A0A923LD58_9FIRM</name>